<dbReference type="InterPro" id="IPR000182">
    <property type="entry name" value="GNAT_dom"/>
</dbReference>
<comment type="function">
    <text evidence="5 6">Acetylates the N-terminal alanine of ribosomal protein bS18.</text>
</comment>
<feature type="domain" description="N-acetyltransferase" evidence="7">
    <location>
        <begin position="10"/>
        <end position="154"/>
    </location>
</feature>
<evidence type="ECO:0000256" key="6">
    <source>
        <dbReference type="RuleBase" id="RU363094"/>
    </source>
</evidence>
<dbReference type="InterPro" id="IPR050680">
    <property type="entry name" value="YpeA/RimI_acetyltransf"/>
</dbReference>
<dbReference type="InterPro" id="IPR043690">
    <property type="entry name" value="RimI"/>
</dbReference>
<organism evidence="8 9">
    <name type="scientific">Nitrosomonas cryotolerans ATCC 49181</name>
    <dbReference type="NCBI Taxonomy" id="1131553"/>
    <lineage>
        <taxon>Bacteria</taxon>
        <taxon>Pseudomonadati</taxon>
        <taxon>Pseudomonadota</taxon>
        <taxon>Betaproteobacteria</taxon>
        <taxon>Nitrosomonadales</taxon>
        <taxon>Nitrosomonadaceae</taxon>
        <taxon>Nitrosomonas</taxon>
    </lineage>
</organism>
<dbReference type="RefSeq" id="WP_028461666.1">
    <property type="nucleotide sequence ID" value="NZ_FSRO01000001.1"/>
</dbReference>
<dbReference type="PANTHER" id="PTHR43420:SF44">
    <property type="entry name" value="ACETYLTRANSFERASE YPEA"/>
    <property type="match status" value="1"/>
</dbReference>
<keyword evidence="2 5" id="KW-0963">Cytoplasm</keyword>
<comment type="subcellular location">
    <subcellularLocation>
        <location evidence="5 6">Cytoplasm</location>
    </subcellularLocation>
</comment>
<evidence type="ECO:0000313" key="9">
    <source>
        <dbReference type="Proteomes" id="UP000185062"/>
    </source>
</evidence>
<keyword evidence="9" id="KW-1185">Reference proteome</keyword>
<dbReference type="InterPro" id="IPR006464">
    <property type="entry name" value="AcTrfase_RimI/Ard1"/>
</dbReference>
<keyword evidence="3 5" id="KW-0808">Transferase</keyword>
<dbReference type="eggNOG" id="COG0456">
    <property type="taxonomic scope" value="Bacteria"/>
</dbReference>
<evidence type="ECO:0000259" key="7">
    <source>
        <dbReference type="PROSITE" id="PS51186"/>
    </source>
</evidence>
<dbReference type="EMBL" id="FSRO01000001">
    <property type="protein sequence ID" value="SIO15766.1"/>
    <property type="molecule type" value="Genomic_DNA"/>
</dbReference>
<dbReference type="HAMAP" id="MF_02210">
    <property type="entry name" value="RimI"/>
    <property type="match status" value="1"/>
</dbReference>
<dbReference type="EC" id="2.3.1.266" evidence="5 6"/>
<keyword evidence="8" id="KW-0689">Ribosomal protein</keyword>
<dbReference type="STRING" id="44575.SAMN05216419_102015"/>
<comment type="catalytic activity">
    <reaction evidence="5 6">
        <text>N-terminal L-alanyl-[ribosomal protein bS18] + acetyl-CoA = N-terminal N(alpha)-acetyl-L-alanyl-[ribosomal protein bS18] + CoA + H(+)</text>
        <dbReference type="Rhea" id="RHEA:43756"/>
        <dbReference type="Rhea" id="RHEA-COMP:10676"/>
        <dbReference type="Rhea" id="RHEA-COMP:10677"/>
        <dbReference type="ChEBI" id="CHEBI:15378"/>
        <dbReference type="ChEBI" id="CHEBI:57287"/>
        <dbReference type="ChEBI" id="CHEBI:57288"/>
        <dbReference type="ChEBI" id="CHEBI:64718"/>
        <dbReference type="ChEBI" id="CHEBI:83683"/>
        <dbReference type="EC" id="2.3.1.266"/>
    </reaction>
</comment>
<dbReference type="NCBIfam" id="TIGR01575">
    <property type="entry name" value="rimI"/>
    <property type="match status" value="1"/>
</dbReference>
<dbReference type="GO" id="GO:0005737">
    <property type="term" value="C:cytoplasm"/>
    <property type="evidence" value="ECO:0007669"/>
    <property type="project" value="UniProtKB-SubCell"/>
</dbReference>
<protein>
    <recommendedName>
        <fullName evidence="5 6">[Ribosomal protein bS18]-alanine N-acetyltransferase</fullName>
        <ecNumber evidence="5 6">2.3.1.266</ecNumber>
    </recommendedName>
</protein>
<dbReference type="GO" id="GO:0008999">
    <property type="term" value="F:protein-N-terminal-alanine acetyltransferase activity"/>
    <property type="evidence" value="ECO:0007669"/>
    <property type="project" value="UniProtKB-UniRule"/>
</dbReference>
<evidence type="ECO:0000256" key="1">
    <source>
        <dbReference type="ARBA" id="ARBA00005395"/>
    </source>
</evidence>
<dbReference type="Gene3D" id="3.40.630.30">
    <property type="match status" value="1"/>
</dbReference>
<dbReference type="PANTHER" id="PTHR43420">
    <property type="entry name" value="ACETYLTRANSFERASE"/>
    <property type="match status" value="1"/>
</dbReference>
<evidence type="ECO:0000313" key="8">
    <source>
        <dbReference type="EMBL" id="SIO15766.1"/>
    </source>
</evidence>
<name>A0A1N6H7M7_9PROT</name>
<proteinExistence type="inferred from homology"/>
<keyword evidence="4 5" id="KW-0012">Acyltransferase</keyword>
<feature type="binding site" evidence="5">
    <location>
        <begin position="77"/>
        <end position="79"/>
    </location>
    <ligand>
        <name>acetyl-CoA</name>
        <dbReference type="ChEBI" id="CHEBI:57288"/>
    </ligand>
</feature>
<evidence type="ECO:0000256" key="5">
    <source>
        <dbReference type="HAMAP-Rule" id="MF_02210"/>
    </source>
</evidence>
<comment type="similarity">
    <text evidence="1 5 6">Belongs to the acetyltransferase family. RimI subfamily.</text>
</comment>
<reference evidence="8 9" key="1">
    <citation type="submission" date="2016-12" db="EMBL/GenBank/DDBJ databases">
        <authorList>
            <person name="Song W.-J."/>
            <person name="Kurnit D.M."/>
        </authorList>
    </citation>
    <scope>NUCLEOTIDE SEQUENCE [LARGE SCALE GENOMIC DNA]</scope>
    <source>
        <strain evidence="8 9">ATCC 49181</strain>
    </source>
</reference>
<dbReference type="Pfam" id="PF00583">
    <property type="entry name" value="Acetyltransf_1"/>
    <property type="match status" value="1"/>
</dbReference>
<evidence type="ECO:0000256" key="2">
    <source>
        <dbReference type="ARBA" id="ARBA00022490"/>
    </source>
</evidence>
<dbReference type="GO" id="GO:0005840">
    <property type="term" value="C:ribosome"/>
    <property type="evidence" value="ECO:0007669"/>
    <property type="project" value="UniProtKB-KW"/>
</dbReference>
<dbReference type="Proteomes" id="UP000185062">
    <property type="component" value="Unassembled WGS sequence"/>
</dbReference>
<keyword evidence="8" id="KW-0687">Ribonucleoprotein</keyword>
<dbReference type="AlphaFoldDB" id="A0A1N6H7M7"/>
<evidence type="ECO:0000256" key="4">
    <source>
        <dbReference type="ARBA" id="ARBA00023315"/>
    </source>
</evidence>
<accession>A0A1N6H7M7</accession>
<feature type="binding site" evidence="5">
    <location>
        <position position="116"/>
    </location>
    <ligand>
        <name>acetyl-CoA</name>
        <dbReference type="ChEBI" id="CHEBI:57288"/>
    </ligand>
</feature>
<comment type="caution">
    <text evidence="5">Lacks conserved residue(s) required for the propagation of feature annotation.</text>
</comment>
<dbReference type="PROSITE" id="PS51186">
    <property type="entry name" value="GNAT"/>
    <property type="match status" value="1"/>
</dbReference>
<dbReference type="InterPro" id="IPR016181">
    <property type="entry name" value="Acyl_CoA_acyltransferase"/>
</dbReference>
<dbReference type="SUPFAM" id="SSF55729">
    <property type="entry name" value="Acyl-CoA N-acyltransferases (Nat)"/>
    <property type="match status" value="1"/>
</dbReference>
<dbReference type="CDD" id="cd04301">
    <property type="entry name" value="NAT_SF"/>
    <property type="match status" value="1"/>
</dbReference>
<sequence length="154" mass="17804">MNDALLQEKVWIREMLSCDLDRVIMIEREIFLFPWSVGNFADSISAGYFCRVLEQTDTFFGYGVMMMGPDEAHILTIGIAAEWQNKGWGSKLLQHFIQFARQQRVKSILLDVRESNQGAAHLYKQIGFRQIAIRKGYYPAMCGREDAIVMKFIL</sequence>
<feature type="active site" description="Proton donor" evidence="5">
    <location>
        <position position="123"/>
    </location>
</feature>
<evidence type="ECO:0000256" key="3">
    <source>
        <dbReference type="ARBA" id="ARBA00022679"/>
    </source>
</evidence>
<gene>
    <name evidence="5" type="primary">rimI</name>
    <name evidence="8" type="ORF">SAMN02743940_1056</name>
</gene>